<evidence type="ECO:0000256" key="1">
    <source>
        <dbReference type="SAM" id="SignalP"/>
    </source>
</evidence>
<feature type="signal peptide" evidence="1">
    <location>
        <begin position="1"/>
        <end position="21"/>
    </location>
</feature>
<keyword evidence="1" id="KW-0732">Signal</keyword>
<proteinExistence type="predicted"/>
<sequence length="93" mass="10607">MNEEKSIWFWILFLITEKNFATFMEVSTKFSVMLLTSVSESSRSAKGNQKLKLQISLNISPSLGDENFFARDSGPPDIIICFFEPTKLPRIAQ</sequence>
<evidence type="ECO:0000313" key="3">
    <source>
        <dbReference type="Proteomes" id="UP000187455"/>
    </source>
</evidence>
<dbReference type="AlphaFoldDB" id="A0A1R0GUJ2"/>
<protein>
    <submittedName>
        <fullName evidence="2">Uncharacterized protein</fullName>
    </submittedName>
</protein>
<organism evidence="2 3">
    <name type="scientific">Smittium mucronatum</name>
    <dbReference type="NCBI Taxonomy" id="133383"/>
    <lineage>
        <taxon>Eukaryota</taxon>
        <taxon>Fungi</taxon>
        <taxon>Fungi incertae sedis</taxon>
        <taxon>Zoopagomycota</taxon>
        <taxon>Kickxellomycotina</taxon>
        <taxon>Harpellomycetes</taxon>
        <taxon>Harpellales</taxon>
        <taxon>Legeriomycetaceae</taxon>
        <taxon>Smittium</taxon>
    </lineage>
</organism>
<reference evidence="2 3" key="1">
    <citation type="journal article" date="2016" name="Mol. Biol. Evol.">
        <title>Genome-Wide Survey of Gut Fungi (Harpellales) Reveals the First Horizontally Transferred Ubiquitin Gene from a Mosquito Host.</title>
        <authorList>
            <person name="Wang Y."/>
            <person name="White M.M."/>
            <person name="Kvist S."/>
            <person name="Moncalvo J.M."/>
        </authorList>
    </citation>
    <scope>NUCLEOTIDE SEQUENCE [LARGE SCALE GENOMIC DNA]</scope>
    <source>
        <strain evidence="2 3">ALG-7-W6</strain>
    </source>
</reference>
<gene>
    <name evidence="2" type="ORF">AYI68_g5342</name>
</gene>
<dbReference type="Proteomes" id="UP000187455">
    <property type="component" value="Unassembled WGS sequence"/>
</dbReference>
<dbReference type="EMBL" id="LSSL01003367">
    <property type="protein sequence ID" value="OLY80560.1"/>
    <property type="molecule type" value="Genomic_DNA"/>
</dbReference>
<evidence type="ECO:0000313" key="2">
    <source>
        <dbReference type="EMBL" id="OLY80560.1"/>
    </source>
</evidence>
<feature type="chain" id="PRO_5013226394" evidence="1">
    <location>
        <begin position="22"/>
        <end position="93"/>
    </location>
</feature>
<keyword evidence="3" id="KW-1185">Reference proteome</keyword>
<comment type="caution">
    <text evidence="2">The sequence shown here is derived from an EMBL/GenBank/DDBJ whole genome shotgun (WGS) entry which is preliminary data.</text>
</comment>
<accession>A0A1R0GUJ2</accession>
<name>A0A1R0GUJ2_9FUNG</name>